<feature type="chain" id="PRO_5014837551" evidence="1">
    <location>
        <begin position="18"/>
        <end position="67"/>
    </location>
</feature>
<organism evidence="2">
    <name type="scientific">Anopheles triannulatus</name>
    <dbReference type="NCBI Taxonomy" id="58253"/>
    <lineage>
        <taxon>Eukaryota</taxon>
        <taxon>Metazoa</taxon>
        <taxon>Ecdysozoa</taxon>
        <taxon>Arthropoda</taxon>
        <taxon>Hexapoda</taxon>
        <taxon>Insecta</taxon>
        <taxon>Pterygota</taxon>
        <taxon>Neoptera</taxon>
        <taxon>Endopterygota</taxon>
        <taxon>Diptera</taxon>
        <taxon>Nematocera</taxon>
        <taxon>Culicoidea</taxon>
        <taxon>Culicidae</taxon>
        <taxon>Anophelinae</taxon>
        <taxon>Anopheles</taxon>
    </lineage>
</organism>
<evidence type="ECO:0000256" key="1">
    <source>
        <dbReference type="SAM" id="SignalP"/>
    </source>
</evidence>
<keyword evidence="1" id="KW-0732">Signal</keyword>
<dbReference type="EMBL" id="GGFK01015774">
    <property type="protein sequence ID" value="MBW49095.1"/>
    <property type="molecule type" value="Transcribed_RNA"/>
</dbReference>
<protein>
    <submittedName>
        <fullName evidence="2">Putative secreted protein</fullName>
    </submittedName>
</protein>
<name>A0A2M4B7Q8_9DIPT</name>
<feature type="signal peptide" evidence="1">
    <location>
        <begin position="1"/>
        <end position="17"/>
    </location>
</feature>
<reference evidence="2" key="1">
    <citation type="submission" date="2018-01" db="EMBL/GenBank/DDBJ databases">
        <title>An insight into the sialome of Amazonian anophelines.</title>
        <authorList>
            <person name="Ribeiro J.M."/>
            <person name="Scarpassa V."/>
            <person name="Calvo E."/>
        </authorList>
    </citation>
    <scope>NUCLEOTIDE SEQUENCE</scope>
    <source>
        <tissue evidence="2">Salivary glands</tissue>
    </source>
</reference>
<sequence length="67" mass="7658">MVLVMMMMLALAFHVWGFRDNTRVASETQRKATNAHTLEPRHAMWPDLDLNWAGLSSLGYNHCADLN</sequence>
<dbReference type="AlphaFoldDB" id="A0A2M4B7Q8"/>
<evidence type="ECO:0000313" key="2">
    <source>
        <dbReference type="EMBL" id="MBW49095.1"/>
    </source>
</evidence>
<proteinExistence type="predicted"/>
<accession>A0A2M4B7Q8</accession>